<evidence type="ECO:0000256" key="4">
    <source>
        <dbReference type="ARBA" id="ARBA00023242"/>
    </source>
</evidence>
<feature type="region of interest" description="Disordered" evidence="5">
    <location>
        <begin position="39"/>
        <end position="321"/>
    </location>
</feature>
<evidence type="ECO:0000259" key="7">
    <source>
        <dbReference type="Pfam" id="PF15624"/>
    </source>
</evidence>
<dbReference type="InterPro" id="IPR014710">
    <property type="entry name" value="RmlC-like_jellyroll"/>
</dbReference>
<feature type="compositionally biased region" description="Basic and acidic residues" evidence="5">
    <location>
        <begin position="39"/>
        <end position="53"/>
    </location>
</feature>
<feature type="region of interest" description="Disordered" evidence="5">
    <location>
        <begin position="344"/>
        <end position="399"/>
    </location>
</feature>
<reference evidence="8" key="1">
    <citation type="journal article" date="2020" name="Stud. Mycol.">
        <title>101 Dothideomycetes genomes: a test case for predicting lifestyles and emergence of pathogens.</title>
        <authorList>
            <person name="Haridas S."/>
            <person name="Albert R."/>
            <person name="Binder M."/>
            <person name="Bloem J."/>
            <person name="Labutti K."/>
            <person name="Salamov A."/>
            <person name="Andreopoulos B."/>
            <person name="Baker S."/>
            <person name="Barry K."/>
            <person name="Bills G."/>
            <person name="Bluhm B."/>
            <person name="Cannon C."/>
            <person name="Castanera R."/>
            <person name="Culley D."/>
            <person name="Daum C."/>
            <person name="Ezra D."/>
            <person name="Gonzalez J."/>
            <person name="Henrissat B."/>
            <person name="Kuo A."/>
            <person name="Liang C."/>
            <person name="Lipzen A."/>
            <person name="Lutzoni F."/>
            <person name="Magnuson J."/>
            <person name="Mondo S."/>
            <person name="Nolan M."/>
            <person name="Ohm R."/>
            <person name="Pangilinan J."/>
            <person name="Park H.-J."/>
            <person name="Ramirez L."/>
            <person name="Alfaro M."/>
            <person name="Sun H."/>
            <person name="Tritt A."/>
            <person name="Yoshinaga Y."/>
            <person name="Zwiers L.-H."/>
            <person name="Turgeon B."/>
            <person name="Goodwin S."/>
            <person name="Spatafora J."/>
            <person name="Crous P."/>
            <person name="Grigoriev I."/>
        </authorList>
    </citation>
    <scope>NUCLEOTIDE SEQUENCE</scope>
    <source>
        <strain evidence="8">CBS 113389</strain>
    </source>
</reference>
<feature type="domain" description="Mif2 N-terminal" evidence="7">
    <location>
        <begin position="24"/>
        <end position="148"/>
    </location>
</feature>
<organism evidence="8 9">
    <name type="scientific">Neohortaea acidophila</name>
    <dbReference type="NCBI Taxonomy" id="245834"/>
    <lineage>
        <taxon>Eukaryota</taxon>
        <taxon>Fungi</taxon>
        <taxon>Dikarya</taxon>
        <taxon>Ascomycota</taxon>
        <taxon>Pezizomycotina</taxon>
        <taxon>Dothideomycetes</taxon>
        <taxon>Dothideomycetidae</taxon>
        <taxon>Mycosphaerellales</taxon>
        <taxon>Teratosphaeriaceae</taxon>
        <taxon>Neohortaea</taxon>
    </lineage>
</organism>
<dbReference type="GO" id="GO:0051455">
    <property type="term" value="P:spindle attachment to meiosis I kinetochore"/>
    <property type="evidence" value="ECO:0007669"/>
    <property type="project" value="TreeGrafter"/>
</dbReference>
<proteinExistence type="inferred from homology"/>
<feature type="compositionally biased region" description="Basic residues" evidence="5">
    <location>
        <begin position="301"/>
        <end position="315"/>
    </location>
</feature>
<evidence type="ECO:0000256" key="5">
    <source>
        <dbReference type="SAM" id="MobiDB-lite"/>
    </source>
</evidence>
<dbReference type="GO" id="GO:0000776">
    <property type="term" value="C:kinetochore"/>
    <property type="evidence" value="ECO:0007669"/>
    <property type="project" value="InterPro"/>
</dbReference>
<evidence type="ECO:0000313" key="8">
    <source>
        <dbReference type="EMBL" id="KAF2478817.1"/>
    </source>
</evidence>
<keyword evidence="4" id="KW-0539">Nucleus</keyword>
<evidence type="ECO:0000256" key="1">
    <source>
        <dbReference type="ARBA" id="ARBA00004123"/>
    </source>
</evidence>
<feature type="compositionally biased region" description="Acidic residues" evidence="5">
    <location>
        <begin position="192"/>
        <end position="202"/>
    </location>
</feature>
<dbReference type="PANTHER" id="PTHR16684">
    <property type="entry name" value="CENTROMERE PROTEIN C"/>
    <property type="match status" value="1"/>
</dbReference>
<dbReference type="GO" id="GO:0051382">
    <property type="term" value="P:kinetochore assembly"/>
    <property type="evidence" value="ECO:0007669"/>
    <property type="project" value="InterPro"/>
</dbReference>
<evidence type="ECO:0000256" key="2">
    <source>
        <dbReference type="ARBA" id="ARBA00010291"/>
    </source>
</evidence>
<dbReference type="AlphaFoldDB" id="A0A6A6PHS0"/>
<feature type="compositionally biased region" description="Basic and acidic residues" evidence="5">
    <location>
        <begin position="123"/>
        <end position="134"/>
    </location>
</feature>
<dbReference type="Gene3D" id="2.60.120.10">
    <property type="entry name" value="Jelly Rolls"/>
    <property type="match status" value="1"/>
</dbReference>
<feature type="region of interest" description="Disordered" evidence="5">
    <location>
        <begin position="449"/>
        <end position="477"/>
    </location>
</feature>
<dbReference type="InterPro" id="IPR025974">
    <property type="entry name" value="Mif2/CENP-C_cupin"/>
</dbReference>
<dbReference type="GeneID" id="54479542"/>
<dbReference type="PANTHER" id="PTHR16684:SF11">
    <property type="entry name" value="CENTROMERE PROTEIN C"/>
    <property type="match status" value="1"/>
</dbReference>
<dbReference type="GO" id="GO:0005634">
    <property type="term" value="C:nucleus"/>
    <property type="evidence" value="ECO:0007669"/>
    <property type="project" value="UniProtKB-SubCell"/>
</dbReference>
<dbReference type="OrthoDB" id="1939643at2759"/>
<keyword evidence="3" id="KW-0238">DNA-binding</keyword>
<feature type="compositionally biased region" description="Basic and acidic residues" evidence="5">
    <location>
        <begin position="284"/>
        <end position="295"/>
    </location>
</feature>
<dbReference type="Pfam" id="PF15624">
    <property type="entry name" value="Mif2_N"/>
    <property type="match status" value="1"/>
</dbReference>
<feature type="region of interest" description="Disordered" evidence="5">
    <location>
        <begin position="1"/>
        <end position="22"/>
    </location>
</feature>
<feature type="compositionally biased region" description="Low complexity" evidence="5">
    <location>
        <begin position="135"/>
        <end position="144"/>
    </location>
</feature>
<evidence type="ECO:0000256" key="3">
    <source>
        <dbReference type="ARBA" id="ARBA00023125"/>
    </source>
</evidence>
<dbReference type="InterPro" id="IPR028929">
    <property type="entry name" value="Mif2_N"/>
</dbReference>
<dbReference type="GO" id="GO:0019237">
    <property type="term" value="F:centromeric DNA binding"/>
    <property type="evidence" value="ECO:0007669"/>
    <property type="project" value="InterPro"/>
</dbReference>
<gene>
    <name evidence="8" type="ORF">BDY17DRAFT_59720</name>
</gene>
<feature type="compositionally biased region" description="Basic residues" evidence="5">
    <location>
        <begin position="451"/>
        <end position="463"/>
    </location>
</feature>
<dbReference type="RefSeq" id="XP_033585387.1">
    <property type="nucleotide sequence ID" value="XM_033738540.1"/>
</dbReference>
<dbReference type="GO" id="GO:0051315">
    <property type="term" value="P:attachment of mitotic spindle microtubules to kinetochore"/>
    <property type="evidence" value="ECO:0007669"/>
    <property type="project" value="TreeGrafter"/>
</dbReference>
<dbReference type="InterPro" id="IPR028386">
    <property type="entry name" value="CENP-C/Mif2/cnp3"/>
</dbReference>
<comment type="subcellular location">
    <subcellularLocation>
        <location evidence="1">Nucleus</location>
    </subcellularLocation>
</comment>
<protein>
    <submittedName>
        <fullName evidence="8">Kinetochore CENP-C fungal-like protein</fullName>
    </submittedName>
</protein>
<feature type="compositionally biased region" description="Acidic residues" evidence="5">
    <location>
        <begin position="468"/>
        <end position="477"/>
    </location>
</feature>
<dbReference type="Pfam" id="PF11699">
    <property type="entry name" value="CENP-C_C"/>
    <property type="match status" value="1"/>
</dbReference>
<evidence type="ECO:0000313" key="9">
    <source>
        <dbReference type="Proteomes" id="UP000799767"/>
    </source>
</evidence>
<evidence type="ECO:0000259" key="6">
    <source>
        <dbReference type="Pfam" id="PF11699"/>
    </source>
</evidence>
<dbReference type="EMBL" id="MU001643">
    <property type="protein sequence ID" value="KAF2478817.1"/>
    <property type="molecule type" value="Genomic_DNA"/>
</dbReference>
<feature type="compositionally biased region" description="Polar residues" evidence="5">
    <location>
        <begin position="173"/>
        <end position="183"/>
    </location>
</feature>
<keyword evidence="9" id="KW-1185">Reference proteome</keyword>
<sequence length="637" mass="70217">MALAEKRKTRGGTPGRPQKKGNQYFEIGKVGRKTGITLEDKGIRDENGLEPMEHIFSSPVRKVDEGSDDGDVLMQESSGPEVDMTLIARKTPRLPPPRASTPKHTNIGSPKRMSTGRPYTQRPAEREEREDSPTRPRTQPPTNRMLDFSADNVHQSIEKPSPFKPRHALRRSTAPQDLPSSPSRPAAQSIVEVEDDVAEENDVQLVDDAPMPLDEDDHYVALPDEQDVELDEAQAGAALEPPTEAPMQDESIDHDQHMDSPSMPRSGSSGKRDRSVLENDEVEHEQSAFDSRLDDSAPASKKQRGKQAKQVTIHHRNGEDETIDPALLAGGDMYEPAPTLEAALAKGTKGKGKKGKILKDKDANRGVRAQSQSVRIHESPSKLRAGSRQGSTGPVNNFHLRATTPFEDAGERVSRFGRNLIQPLKYWANETRIWNRGTIEGIVRAEEVSKPKRKVPKKKKKRAGKLDDIEEENSDAESVMADEWEDEVGVIAGFVANWDTETQMGNAEDLIREGNVSPTIAPPMLLLTLTDLAFASSSIVTRDVANSDFRYAKIMTLPFFGAGLVELPPEATKRVKNSRKMHMCFFVHAGKVMVEIGAAGVKDVTQFAIAKGGVWVVPRGECFLLLLLLLAFLAPLD</sequence>
<feature type="domain" description="Mif2/CENP-C cupin" evidence="6">
    <location>
        <begin position="549"/>
        <end position="621"/>
    </location>
</feature>
<comment type="similarity">
    <text evidence="2">Belongs to the CENP-C/MIF2 family.</text>
</comment>
<name>A0A6A6PHS0_9PEZI</name>
<dbReference type="Proteomes" id="UP000799767">
    <property type="component" value="Unassembled WGS sequence"/>
</dbReference>
<accession>A0A6A6PHS0</accession>